<accession>A0A660C9X8</accession>
<sequence length="365" mass="38822">MRVLVVGAGMLGAAVSSALSVRGHEVTVLDAGRPAGGTSSTTFAWVNANNKRPMHYQQLNADAMREHVRLGGVPRGWLVPTGHLEFATNDAHRQRLTHRVETLRDSGYRAEFVTPARAAELEPDVQVGGDPLVAWFPDEGHCFPERYVAAMTAAPGITIETGRRVTAVEGDGTVRLVDGSTRTADHVVACVGRDTAALLSEVRMTEPAPGNAAVGFLATTGPVSARLSRVVTSEGINLRPAHRGSVLVQTLDQDGFAVPGEPVPEHVRETMRRRAAERLGVSAVLENAVLGVRSLPSDGLPVAGYVGPRTYALAGHSGVTLAPLLGELAAREICGERQNRLEPYRPGRFTESSGALEPPRRPGEQ</sequence>
<evidence type="ECO:0000256" key="1">
    <source>
        <dbReference type="ARBA" id="ARBA00023002"/>
    </source>
</evidence>
<evidence type="ECO:0000256" key="2">
    <source>
        <dbReference type="SAM" id="MobiDB-lite"/>
    </source>
</evidence>
<dbReference type="EMBL" id="VLJV01000001">
    <property type="protein sequence ID" value="TWH18349.1"/>
    <property type="molecule type" value="Genomic_DNA"/>
</dbReference>
<organism evidence="4 5">
    <name type="scientific">Prauserella rugosa</name>
    <dbReference type="NCBI Taxonomy" id="43354"/>
    <lineage>
        <taxon>Bacteria</taxon>
        <taxon>Bacillati</taxon>
        <taxon>Actinomycetota</taxon>
        <taxon>Actinomycetes</taxon>
        <taxon>Pseudonocardiales</taxon>
        <taxon>Pseudonocardiaceae</taxon>
        <taxon>Prauserella</taxon>
    </lineage>
</organism>
<feature type="region of interest" description="Disordered" evidence="2">
    <location>
        <begin position="341"/>
        <end position="365"/>
    </location>
</feature>
<dbReference type="SUPFAM" id="SSF51905">
    <property type="entry name" value="FAD/NAD(P)-binding domain"/>
    <property type="match status" value="1"/>
</dbReference>
<proteinExistence type="predicted"/>
<dbReference type="InterPro" id="IPR006076">
    <property type="entry name" value="FAD-dep_OxRdtase"/>
</dbReference>
<dbReference type="PANTHER" id="PTHR13847:SF289">
    <property type="entry name" value="GLYCINE OXIDASE"/>
    <property type="match status" value="1"/>
</dbReference>
<dbReference type="GO" id="GO:0016491">
    <property type="term" value="F:oxidoreductase activity"/>
    <property type="evidence" value="ECO:0007669"/>
    <property type="project" value="UniProtKB-KW"/>
</dbReference>
<dbReference type="PANTHER" id="PTHR13847">
    <property type="entry name" value="SARCOSINE DEHYDROGENASE-RELATED"/>
    <property type="match status" value="1"/>
</dbReference>
<evidence type="ECO:0000313" key="4">
    <source>
        <dbReference type="EMBL" id="TWH18349.1"/>
    </source>
</evidence>
<feature type="domain" description="FAD dependent oxidoreductase" evidence="3">
    <location>
        <begin position="2"/>
        <end position="331"/>
    </location>
</feature>
<dbReference type="RefSeq" id="WP_030533116.1">
    <property type="nucleotide sequence ID" value="NZ_JOIJ01000012.1"/>
</dbReference>
<dbReference type="Proteomes" id="UP000317303">
    <property type="component" value="Unassembled WGS sequence"/>
</dbReference>
<protein>
    <submittedName>
        <fullName evidence="4">Glycine/D-amino acid oxidase-like deaminating enzyme</fullName>
    </submittedName>
</protein>
<dbReference type="Gene3D" id="3.50.50.60">
    <property type="entry name" value="FAD/NAD(P)-binding domain"/>
    <property type="match status" value="1"/>
</dbReference>
<evidence type="ECO:0000313" key="5">
    <source>
        <dbReference type="Proteomes" id="UP000317303"/>
    </source>
</evidence>
<gene>
    <name evidence="4" type="ORF">JD82_00165</name>
</gene>
<dbReference type="GO" id="GO:0005737">
    <property type="term" value="C:cytoplasm"/>
    <property type="evidence" value="ECO:0007669"/>
    <property type="project" value="TreeGrafter"/>
</dbReference>
<keyword evidence="5" id="KW-1185">Reference proteome</keyword>
<dbReference type="Pfam" id="PF01266">
    <property type="entry name" value="DAO"/>
    <property type="match status" value="1"/>
</dbReference>
<dbReference type="AlphaFoldDB" id="A0A660C9X8"/>
<name>A0A660C9X8_9PSEU</name>
<dbReference type="Gene3D" id="3.30.9.10">
    <property type="entry name" value="D-Amino Acid Oxidase, subunit A, domain 2"/>
    <property type="match status" value="1"/>
</dbReference>
<comment type="caution">
    <text evidence="4">The sequence shown here is derived from an EMBL/GenBank/DDBJ whole genome shotgun (WGS) entry which is preliminary data.</text>
</comment>
<dbReference type="InterPro" id="IPR036188">
    <property type="entry name" value="FAD/NAD-bd_sf"/>
</dbReference>
<reference evidence="4 5" key="1">
    <citation type="submission" date="2019-07" db="EMBL/GenBank/DDBJ databases">
        <title>R&amp;d 2014.</title>
        <authorList>
            <person name="Klenk H.-P."/>
        </authorList>
    </citation>
    <scope>NUCLEOTIDE SEQUENCE [LARGE SCALE GENOMIC DNA]</scope>
    <source>
        <strain evidence="4 5">DSM 43194</strain>
    </source>
</reference>
<keyword evidence="1" id="KW-0560">Oxidoreductase</keyword>
<evidence type="ECO:0000259" key="3">
    <source>
        <dbReference type="Pfam" id="PF01266"/>
    </source>
</evidence>